<dbReference type="Pfam" id="PF00755">
    <property type="entry name" value="Carn_acyltransf"/>
    <property type="match status" value="1"/>
</dbReference>
<dbReference type="Proteomes" id="UP000008743">
    <property type="component" value="Unassembled WGS sequence"/>
</dbReference>
<evidence type="ECO:0000313" key="8">
    <source>
        <dbReference type="Proteomes" id="UP000008743"/>
    </source>
</evidence>
<dbReference type="GO" id="GO:0006631">
    <property type="term" value="P:fatty acid metabolic process"/>
    <property type="evidence" value="ECO:0007669"/>
    <property type="project" value="TreeGrafter"/>
</dbReference>
<keyword evidence="5" id="KW-0812">Transmembrane</keyword>
<dbReference type="Gene3D" id="3.30.559.10">
    <property type="entry name" value="Chloramphenicol acetyltransferase-like domain"/>
    <property type="match status" value="1"/>
</dbReference>
<dbReference type="PROSITE" id="PS00439">
    <property type="entry name" value="ACYLTRANSF_C_1"/>
    <property type="match status" value="1"/>
</dbReference>
<dbReference type="RefSeq" id="XP_004348152.1">
    <property type="nucleotide sequence ID" value="XM_004348102.2"/>
</dbReference>
<evidence type="ECO:0000256" key="3">
    <source>
        <dbReference type="ARBA" id="ARBA00023315"/>
    </source>
</evidence>
<dbReference type="PANTHER" id="PTHR22589:SF31">
    <property type="entry name" value="CARNITINE O-PALMITOYLTRANSFERASE"/>
    <property type="match status" value="1"/>
</dbReference>
<evidence type="ECO:0000256" key="4">
    <source>
        <dbReference type="PIRSR" id="PIRSR600542-1"/>
    </source>
</evidence>
<dbReference type="InterPro" id="IPR023213">
    <property type="entry name" value="CAT-like_dom_sf"/>
</dbReference>
<dbReference type="GO" id="GO:0004095">
    <property type="term" value="F:carnitine O-palmitoyltransferase activity"/>
    <property type="evidence" value="ECO:0007669"/>
    <property type="project" value="TreeGrafter"/>
</dbReference>
<dbReference type="InParanoid" id="A0A0D2WPX4"/>
<keyword evidence="5" id="KW-1133">Transmembrane helix</keyword>
<dbReference type="InterPro" id="IPR042231">
    <property type="entry name" value="Cho/carn_acyl_trans_2"/>
</dbReference>
<dbReference type="SUPFAM" id="SSF52777">
    <property type="entry name" value="CoA-dependent acyltransferases"/>
    <property type="match status" value="2"/>
</dbReference>
<evidence type="ECO:0000256" key="1">
    <source>
        <dbReference type="ARBA" id="ARBA00005232"/>
    </source>
</evidence>
<feature type="transmembrane region" description="Helical" evidence="5">
    <location>
        <begin position="50"/>
        <end position="69"/>
    </location>
</feature>
<dbReference type="GO" id="GO:0009437">
    <property type="term" value="P:carnitine metabolic process"/>
    <property type="evidence" value="ECO:0007669"/>
    <property type="project" value="TreeGrafter"/>
</dbReference>
<evidence type="ECO:0000256" key="5">
    <source>
        <dbReference type="SAM" id="Phobius"/>
    </source>
</evidence>
<evidence type="ECO:0000259" key="6">
    <source>
        <dbReference type="Pfam" id="PF00755"/>
    </source>
</evidence>
<feature type="domain" description="Choline/carnitine acyltransferase" evidence="6">
    <location>
        <begin position="125"/>
        <end position="699"/>
    </location>
</feature>
<dbReference type="PhylomeDB" id="A0A0D2WPX4"/>
<protein>
    <recommendedName>
        <fullName evidence="6">Choline/carnitine acyltransferase domain-containing protein</fullName>
    </recommendedName>
</protein>
<dbReference type="OMA" id="FIKQQKC"/>
<sequence>MSRSQASAPVSAVAAAAAAAPRLSTPVSIVIAVLVTLLALALYSPPVASLVIGLLFNIVGAVAIVLYTIKRVRWLRIRVLRLLLSHTGWAYNPSALTSQILLGLVGLFGGNKPRLWELQSTLPALPVPPLHQTVDKYLKSVRPLLNDQEYATTKKLADDFIRIGGDGERLQNMLLAHRDAEVAKGTSWLWTWWEQIVYLSGRDPLPIYSNWYGLDRIDPVLTSQVGRAANAIVALLKFKRMIDTQSLAPNRVQETVPLCMHQYSRIFGTVRIPEDPVDRLVVHSKSKHIVVMCNNAIYRVDVFHDEGHGVAQLSAHELRVQLGRIIDLQTQSSSVPSDSSEPVAILTSQNRSVWAKQRQELIAMDKINKESIEVIESALFVVVLDTNEPAPETVEELSYEGLHHHGRGYWFDKNLNIIFFKNGRHSMNVDHTWSDASVMVHVMDFVYSVESTADHWTPDVTDVADNALAPPTRLHWHLTPLMRATIAEAHSDYMKTVVPMIDLEVLKFQVFGKDVIKKIGVSPDAFVQMAIQLAFFRMHNEPCLTYESAATVRFNHGRTETVRSCSIESKRFVDAMQASGVSSEKKLELLRAACKSHVKFMRAATNGDGIDRHLLGLRILARGAGIDSPFLADKAMSLPFRLSTSQTPALRMLGGGFAPLVANGYGCSYIVDDFRIWAHLSCFAANPETDVKKFSQLLRSSLLDIYEVCRSDPNLEKLLSTRTYRMLRSQ</sequence>
<dbReference type="InterPro" id="IPR000542">
    <property type="entry name" value="Carn_acyl_trans"/>
</dbReference>
<dbReference type="PANTHER" id="PTHR22589">
    <property type="entry name" value="CARNITINE O-ACYLTRANSFERASE"/>
    <property type="match status" value="1"/>
</dbReference>
<name>A0A0D2WPX4_CAPO3</name>
<dbReference type="InterPro" id="IPR039551">
    <property type="entry name" value="Cho/carn_acyl_trans"/>
</dbReference>
<comment type="similarity">
    <text evidence="1">Belongs to the carnitine/choline acetyltransferase family.</text>
</comment>
<evidence type="ECO:0000313" key="7">
    <source>
        <dbReference type="EMBL" id="KJE93555.1"/>
    </source>
</evidence>
<accession>A0A0D2WPX4</accession>
<dbReference type="STRING" id="595528.A0A0D2WPX4"/>
<keyword evidence="2" id="KW-0808">Transferase</keyword>
<gene>
    <name evidence="7" type="ORF">CAOG_004324</name>
</gene>
<keyword evidence="3" id="KW-0012">Acyltransferase</keyword>
<keyword evidence="5" id="KW-0472">Membrane</keyword>
<dbReference type="EMBL" id="KE346365">
    <property type="protein sequence ID" value="KJE93555.1"/>
    <property type="molecule type" value="Genomic_DNA"/>
</dbReference>
<keyword evidence="8" id="KW-1185">Reference proteome</keyword>
<reference evidence="8" key="1">
    <citation type="submission" date="2011-02" db="EMBL/GenBank/DDBJ databases">
        <title>The Genome Sequence of Capsaspora owczarzaki ATCC 30864.</title>
        <authorList>
            <person name="Russ C."/>
            <person name="Cuomo C."/>
            <person name="Burger G."/>
            <person name="Gray M.W."/>
            <person name="Holland P.W.H."/>
            <person name="King N."/>
            <person name="Lang F.B.F."/>
            <person name="Roger A.J."/>
            <person name="Ruiz-Trillo I."/>
            <person name="Young S.K."/>
            <person name="Zeng Q."/>
            <person name="Gargeya S."/>
            <person name="Alvarado L."/>
            <person name="Berlin A."/>
            <person name="Chapman S.B."/>
            <person name="Chen Z."/>
            <person name="Freedman E."/>
            <person name="Gellesch M."/>
            <person name="Goldberg J."/>
            <person name="Griggs A."/>
            <person name="Gujja S."/>
            <person name="Heilman E."/>
            <person name="Heiman D."/>
            <person name="Howarth C."/>
            <person name="Mehta T."/>
            <person name="Neiman D."/>
            <person name="Pearson M."/>
            <person name="Roberts A."/>
            <person name="Saif S."/>
            <person name="Shea T."/>
            <person name="Shenoy N."/>
            <person name="Sisk P."/>
            <person name="Stolte C."/>
            <person name="Sykes S."/>
            <person name="White J."/>
            <person name="Yandava C."/>
            <person name="Haas B."/>
            <person name="Nusbaum C."/>
            <person name="Birren B."/>
        </authorList>
    </citation>
    <scope>NUCLEOTIDE SEQUENCE</scope>
    <source>
        <strain evidence="8">ATCC 30864</strain>
    </source>
</reference>
<proteinExistence type="inferred from homology"/>
<feature type="transmembrane region" description="Helical" evidence="5">
    <location>
        <begin position="27"/>
        <end position="43"/>
    </location>
</feature>
<evidence type="ECO:0000256" key="2">
    <source>
        <dbReference type="ARBA" id="ARBA00022679"/>
    </source>
</evidence>
<dbReference type="Gene3D" id="3.30.559.70">
    <property type="entry name" value="Choline/Carnitine o-acyltransferase, domain 2"/>
    <property type="match status" value="1"/>
</dbReference>
<dbReference type="AlphaFoldDB" id="A0A0D2WPX4"/>
<dbReference type="OrthoDB" id="240216at2759"/>
<feature type="active site" description="Proton acceptor" evidence="4">
    <location>
        <position position="431"/>
    </location>
</feature>
<dbReference type="GO" id="GO:0005739">
    <property type="term" value="C:mitochondrion"/>
    <property type="evidence" value="ECO:0007669"/>
    <property type="project" value="TreeGrafter"/>
</dbReference>
<organism evidence="7 8">
    <name type="scientific">Capsaspora owczarzaki (strain ATCC 30864)</name>
    <dbReference type="NCBI Taxonomy" id="595528"/>
    <lineage>
        <taxon>Eukaryota</taxon>
        <taxon>Filasterea</taxon>
        <taxon>Capsaspora</taxon>
    </lineage>
</organism>
<dbReference type="eggNOG" id="KOG3716">
    <property type="taxonomic scope" value="Eukaryota"/>
</dbReference>
<feature type="transmembrane region" description="Helical" evidence="5">
    <location>
        <begin position="89"/>
        <end position="109"/>
    </location>
</feature>